<dbReference type="EMBL" id="JBBPBN010000007">
    <property type="protein sequence ID" value="KAK9033955.1"/>
    <property type="molecule type" value="Genomic_DNA"/>
</dbReference>
<evidence type="ECO:0000313" key="1">
    <source>
        <dbReference type="EMBL" id="KAK9033955.1"/>
    </source>
</evidence>
<dbReference type="Proteomes" id="UP001396334">
    <property type="component" value="Unassembled WGS sequence"/>
</dbReference>
<keyword evidence="2" id="KW-1185">Reference proteome</keyword>
<accession>A0ABR2T8Z9</accession>
<comment type="caution">
    <text evidence="1">The sequence shown here is derived from an EMBL/GenBank/DDBJ whole genome shotgun (WGS) entry which is preliminary data.</text>
</comment>
<proteinExistence type="predicted"/>
<evidence type="ECO:0000313" key="2">
    <source>
        <dbReference type="Proteomes" id="UP001396334"/>
    </source>
</evidence>
<gene>
    <name evidence="1" type="ORF">V6N11_050134</name>
</gene>
<protein>
    <submittedName>
        <fullName evidence="1">Uncharacterized protein</fullName>
    </submittedName>
</protein>
<reference evidence="1 2" key="1">
    <citation type="journal article" date="2024" name="G3 (Bethesda)">
        <title>Genome assembly of Hibiscus sabdariffa L. provides insights into metabolisms of medicinal natural products.</title>
        <authorList>
            <person name="Kim T."/>
        </authorList>
    </citation>
    <scope>NUCLEOTIDE SEQUENCE [LARGE SCALE GENOMIC DNA]</scope>
    <source>
        <strain evidence="1">TK-2024</strain>
        <tissue evidence="1">Old leaves</tissue>
    </source>
</reference>
<sequence>MCSETNLYGDWMVVQPRRRGASYSARKVFAGLSSTGQCLGSRFGVLAYKNLEAVRDTSIAGDDRDGTVVAGERTGTQQNRVEQHQNVSRVEGNVVARSAAYLASKPDKKKKKVSSKQLGSVEVVPTVVGTDSTIVNHMPVVSSGSHAAVRILEKINESTIPHRKDVPGHQTGLDRVGGVVRKGSCIRKPMNSGKGGLGVVEWMKSAHARIDSIGKQPNEGSGSYSIAMDESHNECLPSDDEEIWEEDELAHMSDVGDAVAKGGMPSEFINFAVVDSELKGKVHLTAVYASPSSVIRKHLWNHLLHLRLAAGVPWGDRNTKFYHARVKERRRRNYVSALRREDDSWATNPAELKNIALTFYKDLFTSDKNSLANYSTRGRFLQVNRGILEHLGDPMSEIEQSLFGRDSRLWDLIFGATCWYLWLYRNGLVYSTDGTETWSVLAKVRGWYKEHAASLLLSNGRAPAVVATGLSGSGSYHSMRRGLTHWCPSSEGWYKLNTDGSGGRGSG</sequence>
<organism evidence="1 2">
    <name type="scientific">Hibiscus sabdariffa</name>
    <name type="common">roselle</name>
    <dbReference type="NCBI Taxonomy" id="183260"/>
    <lineage>
        <taxon>Eukaryota</taxon>
        <taxon>Viridiplantae</taxon>
        <taxon>Streptophyta</taxon>
        <taxon>Embryophyta</taxon>
        <taxon>Tracheophyta</taxon>
        <taxon>Spermatophyta</taxon>
        <taxon>Magnoliopsida</taxon>
        <taxon>eudicotyledons</taxon>
        <taxon>Gunneridae</taxon>
        <taxon>Pentapetalae</taxon>
        <taxon>rosids</taxon>
        <taxon>malvids</taxon>
        <taxon>Malvales</taxon>
        <taxon>Malvaceae</taxon>
        <taxon>Malvoideae</taxon>
        <taxon>Hibiscus</taxon>
    </lineage>
</organism>
<name>A0ABR2T8Z9_9ROSI</name>